<dbReference type="Proteomes" id="UP001235840">
    <property type="component" value="Unassembled WGS sequence"/>
</dbReference>
<feature type="domain" description="DinB-like" evidence="1">
    <location>
        <begin position="27"/>
        <end position="144"/>
    </location>
</feature>
<comment type="caution">
    <text evidence="2">The sequence shown here is derived from an EMBL/GenBank/DDBJ whole genome shotgun (WGS) entry which is preliminary data.</text>
</comment>
<organism evidence="2 3">
    <name type="scientific">Caldalkalibacillus horti</name>
    <dbReference type="NCBI Taxonomy" id="77523"/>
    <lineage>
        <taxon>Bacteria</taxon>
        <taxon>Bacillati</taxon>
        <taxon>Bacillota</taxon>
        <taxon>Bacilli</taxon>
        <taxon>Bacillales</taxon>
        <taxon>Bacillaceae</taxon>
        <taxon>Caldalkalibacillus</taxon>
    </lineage>
</organism>
<reference evidence="2 3" key="1">
    <citation type="submission" date="2023-07" db="EMBL/GenBank/DDBJ databases">
        <title>Genomic Encyclopedia of Type Strains, Phase IV (KMG-IV): sequencing the most valuable type-strain genomes for metagenomic binning, comparative biology and taxonomic classification.</title>
        <authorList>
            <person name="Goeker M."/>
        </authorList>
    </citation>
    <scope>NUCLEOTIDE SEQUENCE [LARGE SCALE GENOMIC DNA]</scope>
    <source>
        <strain evidence="2 3">DSM 12751</strain>
    </source>
</reference>
<protein>
    <submittedName>
        <fullName evidence="2">Damage-inducible protein DinB</fullName>
    </submittedName>
</protein>
<dbReference type="InterPro" id="IPR024775">
    <property type="entry name" value="DinB-like"/>
</dbReference>
<name>A0ABT9VXZ0_9BACI</name>
<dbReference type="RefSeq" id="WP_307393517.1">
    <property type="nucleotide sequence ID" value="NZ_BAAADK010000032.1"/>
</dbReference>
<keyword evidence="3" id="KW-1185">Reference proteome</keyword>
<dbReference type="Gene3D" id="1.20.120.450">
    <property type="entry name" value="dinb family like domain"/>
    <property type="match status" value="1"/>
</dbReference>
<gene>
    <name evidence="2" type="ORF">J2S11_001764</name>
</gene>
<dbReference type="InterPro" id="IPR034660">
    <property type="entry name" value="DinB/YfiT-like"/>
</dbReference>
<dbReference type="EMBL" id="JAUSTY010000006">
    <property type="protein sequence ID" value="MDQ0165863.1"/>
    <property type="molecule type" value="Genomic_DNA"/>
</dbReference>
<dbReference type="SUPFAM" id="SSF109854">
    <property type="entry name" value="DinB/YfiT-like putative metalloenzymes"/>
    <property type="match status" value="1"/>
</dbReference>
<proteinExistence type="predicted"/>
<sequence>MYSNVQFLIDQRVSTWEKYSWFPTVFQVLEQVTVKEAAWQPEHGGNSIWQILHHMNYYNENILEKITGQKKERTLVKTNEETFKNHGDSNDLVGWQETLDYTGNLYNELKEALSNTTDTQLEELEISQYLANWSTHDAFHLGQIVILLREQGKWTLS</sequence>
<evidence type="ECO:0000313" key="3">
    <source>
        <dbReference type="Proteomes" id="UP001235840"/>
    </source>
</evidence>
<evidence type="ECO:0000259" key="1">
    <source>
        <dbReference type="Pfam" id="PF12867"/>
    </source>
</evidence>
<evidence type="ECO:0000313" key="2">
    <source>
        <dbReference type="EMBL" id="MDQ0165863.1"/>
    </source>
</evidence>
<dbReference type="Pfam" id="PF12867">
    <property type="entry name" value="DinB_2"/>
    <property type="match status" value="1"/>
</dbReference>
<accession>A0ABT9VXZ0</accession>